<dbReference type="Pfam" id="PF07228">
    <property type="entry name" value="SpoIIE"/>
    <property type="match status" value="1"/>
</dbReference>
<dbReference type="InterPro" id="IPR036457">
    <property type="entry name" value="PPM-type-like_dom_sf"/>
</dbReference>
<evidence type="ECO:0000313" key="2">
    <source>
        <dbReference type="EMBL" id="GCE95281.1"/>
    </source>
</evidence>
<comment type="caution">
    <text evidence="2">The sequence shown here is derived from an EMBL/GenBank/DDBJ whole genome shotgun (WGS) entry which is preliminary data.</text>
</comment>
<protein>
    <recommendedName>
        <fullName evidence="1">PPM-type phosphatase domain-containing protein</fullName>
    </recommendedName>
</protein>
<sequence length="66" mass="7485">MVLYTDGIPEAVNEQQEMYGMERTLWSASGKPNRHESVDSICERVAKDVKQFIGTQKLLDDITLVV</sequence>
<accession>A0A5M3TBC9</accession>
<evidence type="ECO:0000259" key="1">
    <source>
        <dbReference type="Pfam" id="PF07228"/>
    </source>
</evidence>
<proteinExistence type="predicted"/>
<dbReference type="InterPro" id="IPR001932">
    <property type="entry name" value="PPM-type_phosphatase-like_dom"/>
</dbReference>
<dbReference type="Proteomes" id="UP000326169">
    <property type="component" value="Unassembled WGS sequence"/>
</dbReference>
<gene>
    <name evidence="2" type="ORF">NIES46_33440</name>
</gene>
<dbReference type="Gene3D" id="3.60.40.10">
    <property type="entry name" value="PPM-type phosphatase domain"/>
    <property type="match status" value="1"/>
</dbReference>
<reference evidence="2 3" key="1">
    <citation type="journal article" date="2019" name="J Genomics">
        <title>The Draft Genome of a Hydrogen-producing Cyanobacterium, Arthrospira platensis NIES-46.</title>
        <authorList>
            <person name="Suzuki S."/>
            <person name="Yamaguchi H."/>
            <person name="Kawachi M."/>
        </authorList>
    </citation>
    <scope>NUCLEOTIDE SEQUENCE [LARGE SCALE GENOMIC DNA]</scope>
    <source>
        <strain evidence="2 3">NIES-46</strain>
    </source>
</reference>
<dbReference type="EMBL" id="BIMW01000126">
    <property type="protein sequence ID" value="GCE95281.1"/>
    <property type="molecule type" value="Genomic_DNA"/>
</dbReference>
<keyword evidence="3" id="KW-1185">Reference proteome</keyword>
<name>A0A5M3TBC9_LIMPL</name>
<organism evidence="2 3">
    <name type="scientific">Limnospira platensis NIES-46</name>
    <dbReference type="NCBI Taxonomy" id="1236695"/>
    <lineage>
        <taxon>Bacteria</taxon>
        <taxon>Bacillati</taxon>
        <taxon>Cyanobacteriota</taxon>
        <taxon>Cyanophyceae</taxon>
        <taxon>Oscillatoriophycideae</taxon>
        <taxon>Oscillatoriales</taxon>
        <taxon>Sirenicapillariaceae</taxon>
        <taxon>Limnospira</taxon>
    </lineage>
</organism>
<feature type="domain" description="PPM-type phosphatase" evidence="1">
    <location>
        <begin position="2"/>
        <end position="66"/>
    </location>
</feature>
<evidence type="ECO:0000313" key="3">
    <source>
        <dbReference type="Proteomes" id="UP000326169"/>
    </source>
</evidence>